<proteinExistence type="predicted"/>
<dbReference type="InterPro" id="IPR022002">
    <property type="entry name" value="ChsH2_Znr"/>
</dbReference>
<dbReference type="Gene3D" id="6.10.30.10">
    <property type="match status" value="1"/>
</dbReference>
<dbReference type="SUPFAM" id="SSF50249">
    <property type="entry name" value="Nucleic acid-binding proteins"/>
    <property type="match status" value="1"/>
</dbReference>
<reference evidence="2" key="1">
    <citation type="submission" date="2018-05" db="EMBL/GenBank/DDBJ databases">
        <authorList>
            <person name="Lanie J.A."/>
            <person name="Ng W.-L."/>
            <person name="Kazmierczak K.M."/>
            <person name="Andrzejewski T.M."/>
            <person name="Davidsen T.M."/>
            <person name="Wayne K.J."/>
            <person name="Tettelin H."/>
            <person name="Glass J.I."/>
            <person name="Rusch D."/>
            <person name="Podicherti R."/>
            <person name="Tsui H.-C.T."/>
            <person name="Winkler M.E."/>
        </authorList>
    </citation>
    <scope>NUCLEOTIDE SEQUENCE</scope>
</reference>
<protein>
    <recommendedName>
        <fullName evidence="1">ChsH2 rubredoxin-like zinc ribbon domain-containing protein</fullName>
    </recommendedName>
</protein>
<dbReference type="EMBL" id="UINC01149086">
    <property type="protein sequence ID" value="SVD41342.1"/>
    <property type="molecule type" value="Genomic_DNA"/>
</dbReference>
<feature type="domain" description="ChsH2 rubredoxin-like zinc ribbon" evidence="1">
    <location>
        <begin position="4"/>
        <end position="29"/>
    </location>
</feature>
<evidence type="ECO:0000313" key="2">
    <source>
        <dbReference type="EMBL" id="SVD41342.1"/>
    </source>
</evidence>
<dbReference type="AlphaFoldDB" id="A0A382V4E2"/>
<accession>A0A382V4E2</accession>
<evidence type="ECO:0000259" key="1">
    <source>
        <dbReference type="Pfam" id="PF12172"/>
    </source>
</evidence>
<gene>
    <name evidence="2" type="ORF">METZ01_LOCUS394196</name>
</gene>
<dbReference type="Pfam" id="PF12172">
    <property type="entry name" value="zf-ChsH2"/>
    <property type="match status" value="1"/>
</dbReference>
<name>A0A382V4E2_9ZZZZ</name>
<sequence>MGNFVTSECKHCDKIVWPPSDYCDNCFRDVNWRKVSQDGKIIEWSKKGNEVFCIAEFEKTIQIMGKIDGDVSALKYGQMIKLTKCLLDDKHKFFFSLTNK</sequence>
<dbReference type="InterPro" id="IPR012340">
    <property type="entry name" value="NA-bd_OB-fold"/>
</dbReference>
<organism evidence="2">
    <name type="scientific">marine metagenome</name>
    <dbReference type="NCBI Taxonomy" id="408172"/>
    <lineage>
        <taxon>unclassified sequences</taxon>
        <taxon>metagenomes</taxon>
        <taxon>ecological metagenomes</taxon>
    </lineage>
</organism>